<evidence type="ECO:0000313" key="9">
    <source>
        <dbReference type="Proteomes" id="UP000007347"/>
    </source>
</evidence>
<feature type="transmembrane region" description="Helical" evidence="6">
    <location>
        <begin position="495"/>
        <end position="514"/>
    </location>
</feature>
<comment type="subcellular location">
    <subcellularLocation>
        <location evidence="1">Cell membrane</location>
        <topology evidence="1">Multi-pass membrane protein</topology>
    </subcellularLocation>
</comment>
<evidence type="ECO:0000256" key="6">
    <source>
        <dbReference type="SAM" id="Phobius"/>
    </source>
</evidence>
<accession>K0NI37</accession>
<dbReference type="InterPro" id="IPR036866">
    <property type="entry name" value="RibonucZ/Hydroxyglut_hydro"/>
</dbReference>
<evidence type="ECO:0000256" key="4">
    <source>
        <dbReference type="ARBA" id="ARBA00022989"/>
    </source>
</evidence>
<dbReference type="CDD" id="cd07731">
    <property type="entry name" value="ComA-like_MBL-fold"/>
    <property type="match status" value="1"/>
</dbReference>
<evidence type="ECO:0000313" key="8">
    <source>
        <dbReference type="EMBL" id="CCK80590.1"/>
    </source>
</evidence>
<evidence type="ECO:0000259" key="7">
    <source>
        <dbReference type="SMART" id="SM00849"/>
    </source>
</evidence>
<dbReference type="InterPro" id="IPR052159">
    <property type="entry name" value="Competence_DNA_uptake"/>
</dbReference>
<dbReference type="NCBIfam" id="TIGR00360">
    <property type="entry name" value="ComEC_N-term"/>
    <property type="match status" value="1"/>
</dbReference>
<dbReference type="EMBL" id="FO203503">
    <property type="protein sequence ID" value="CCK80590.1"/>
    <property type="molecule type" value="Genomic_DNA"/>
</dbReference>
<dbReference type="KEGG" id="dto:TOL2_C24290"/>
<feature type="transmembrane region" description="Helical" evidence="6">
    <location>
        <begin position="521"/>
        <end position="541"/>
    </location>
</feature>
<dbReference type="Gene3D" id="3.60.15.10">
    <property type="entry name" value="Ribonuclease Z/Hydroxyacylglutathione hydrolase-like"/>
    <property type="match status" value="1"/>
</dbReference>
<dbReference type="GO" id="GO:0030420">
    <property type="term" value="P:establishment of competence for transformation"/>
    <property type="evidence" value="ECO:0007669"/>
    <property type="project" value="InterPro"/>
</dbReference>
<sequence>MAGIFSGNTFPDHKVIAVWAVCSFSVMIFPAFYFNKKLVFFFILGLIFWSGYLLIHIKLIPDLPSNHICNYLDSKKIIITGRVVSFAKHYEKKYTVTLLCRTIETKNNIKQKVTGKINLNIYGYAEKGLDKKGQNEKIPGYGDILLFKSSIKSVRNFMNPGAFDYEKFLKLKAIYGTAYTYQEKIKILTRPDQVGFFSQLIRKIEKLRINYYYFILNHTKHSDSGKILASLVTGKKEVLCPEVRDLFSKAGISHLLAISGLHLSIVGTLFFYCFYKCLSVMPALLISGRSRKLAGILTLVPLIGYAIFSGFSPSTQRAFLMISVLLLSFVCEKEKDILSSLSVAGILILLMDSSALFSISFQLSFVAVTFIICGVSLLKNNILFKKQSFVLKKNLFAKMGLMACVSFFAGLGTLPLTAHYFNMVSSISLISNLIFIPVIGFVVLPLGLISLACFVCFPSLAVFIINVCSILVSFSITVCEWLVCIPFSWSRTITFQWSEIAAIYLGIISVFFLLKGHRKSPAVLFALSIVLLMANASNVSLKKAVPENLTITIIDVGQGNSALIQTLNGKNILVDGGGFSDISSFDTGRFIIAPFLWHKRIRSIDSVILTHPDSDHLNGLVFILQNFQVGTLIKNSDKRNSKKYTDLINTCKERNIRIFNPLTQGKYLDFGTARLIFYGSFQERFSDDFNNNSLVFKIAYNNFSMLFPGDILLQREKRLSMNNELDLHSDILLSPHHGSSTSSSKIFLDKVHPKSVIISCGRKNKYGFPHSMVLKRYEKQEIDIFRTDEDGAIFISSNGKDHNIKTYKGR</sequence>
<feature type="domain" description="Metallo-beta-lactamase" evidence="7">
    <location>
        <begin position="558"/>
        <end position="762"/>
    </location>
</feature>
<dbReference type="GO" id="GO:0005886">
    <property type="term" value="C:plasma membrane"/>
    <property type="evidence" value="ECO:0007669"/>
    <property type="project" value="UniProtKB-SubCell"/>
</dbReference>
<dbReference type="InterPro" id="IPR001279">
    <property type="entry name" value="Metallo-B-lactamas"/>
</dbReference>
<gene>
    <name evidence="8" type="primary">comE</name>
    <name evidence="8" type="ordered locus">TOL2_C24290</name>
</gene>
<dbReference type="RefSeq" id="WP_014957896.1">
    <property type="nucleotide sequence ID" value="NC_018645.1"/>
</dbReference>
<dbReference type="InterPro" id="IPR025405">
    <property type="entry name" value="DUF4131"/>
</dbReference>
<name>K0NI37_DESTT</name>
<keyword evidence="4 6" id="KW-1133">Transmembrane helix</keyword>
<dbReference type="Pfam" id="PF03772">
    <property type="entry name" value="Competence"/>
    <property type="match status" value="1"/>
</dbReference>
<feature type="transmembrane region" description="Helical" evidence="6">
    <location>
        <begin position="395"/>
        <end position="414"/>
    </location>
</feature>
<keyword evidence="9" id="KW-1185">Reference proteome</keyword>
<keyword evidence="2" id="KW-1003">Cell membrane</keyword>
<dbReference type="HOGENOM" id="CLU_010363_2_1_7"/>
<dbReference type="NCBIfam" id="TIGR00361">
    <property type="entry name" value="ComEC_Rec2"/>
    <property type="match status" value="1"/>
</dbReference>
<dbReference type="InterPro" id="IPR004477">
    <property type="entry name" value="ComEC_N"/>
</dbReference>
<dbReference type="PANTHER" id="PTHR30619:SF7">
    <property type="entry name" value="BETA-LACTAMASE DOMAIN PROTEIN"/>
    <property type="match status" value="1"/>
</dbReference>
<dbReference type="InterPro" id="IPR035681">
    <property type="entry name" value="ComA-like_MBL"/>
</dbReference>
<evidence type="ECO:0000256" key="2">
    <source>
        <dbReference type="ARBA" id="ARBA00022475"/>
    </source>
</evidence>
<organism evidence="8 9">
    <name type="scientific">Desulfobacula toluolica (strain DSM 7467 / Tol2)</name>
    <dbReference type="NCBI Taxonomy" id="651182"/>
    <lineage>
        <taxon>Bacteria</taxon>
        <taxon>Pseudomonadati</taxon>
        <taxon>Thermodesulfobacteriota</taxon>
        <taxon>Desulfobacteria</taxon>
        <taxon>Desulfobacterales</taxon>
        <taxon>Desulfobacteraceae</taxon>
        <taxon>Desulfobacula</taxon>
    </lineage>
</organism>
<dbReference type="PATRIC" id="fig|651182.5.peg.2869"/>
<dbReference type="OrthoDB" id="9790149at2"/>
<feature type="transmembrane region" description="Helical" evidence="6">
    <location>
        <begin position="464"/>
        <end position="489"/>
    </location>
</feature>
<dbReference type="SMART" id="SM00849">
    <property type="entry name" value="Lactamase_B"/>
    <property type="match status" value="1"/>
</dbReference>
<dbReference type="STRING" id="651182.TOL2_C24290"/>
<keyword evidence="5 6" id="KW-0472">Membrane</keyword>
<dbReference type="SUPFAM" id="SSF56281">
    <property type="entry name" value="Metallo-hydrolase/oxidoreductase"/>
    <property type="match status" value="1"/>
</dbReference>
<dbReference type="PANTHER" id="PTHR30619">
    <property type="entry name" value="DNA INTERNALIZATION/COMPETENCE PROTEIN COMEC/REC2"/>
    <property type="match status" value="1"/>
</dbReference>
<feature type="transmembrane region" description="Helical" evidence="6">
    <location>
        <begin position="38"/>
        <end position="55"/>
    </location>
</feature>
<feature type="transmembrane region" description="Helical" evidence="6">
    <location>
        <begin position="434"/>
        <end position="457"/>
    </location>
</feature>
<evidence type="ECO:0000256" key="3">
    <source>
        <dbReference type="ARBA" id="ARBA00022692"/>
    </source>
</evidence>
<feature type="transmembrane region" description="Helical" evidence="6">
    <location>
        <begin position="363"/>
        <end position="383"/>
    </location>
</feature>
<keyword evidence="3 6" id="KW-0812">Transmembrane</keyword>
<dbReference type="AlphaFoldDB" id="K0NI37"/>
<dbReference type="Pfam" id="PF13567">
    <property type="entry name" value="DUF4131"/>
    <property type="match status" value="1"/>
</dbReference>
<protein>
    <submittedName>
        <fullName evidence="8">ComE: DNA internalization-related competence protein</fullName>
    </submittedName>
</protein>
<evidence type="ECO:0000256" key="1">
    <source>
        <dbReference type="ARBA" id="ARBA00004651"/>
    </source>
</evidence>
<proteinExistence type="predicted"/>
<evidence type="ECO:0000256" key="5">
    <source>
        <dbReference type="ARBA" id="ARBA00023136"/>
    </source>
</evidence>
<reference evidence="8 9" key="1">
    <citation type="journal article" date="2013" name="Environ. Microbiol.">
        <title>Complete genome, catabolic sub-proteomes and key-metabolites of Desulfobacula toluolica Tol2, a marine, aromatic compound-degrading, sulfate-reducing bacterium.</title>
        <authorList>
            <person name="Wohlbrand L."/>
            <person name="Jacob J.H."/>
            <person name="Kube M."/>
            <person name="Mussmann M."/>
            <person name="Jarling R."/>
            <person name="Beck A."/>
            <person name="Amann R."/>
            <person name="Wilkes H."/>
            <person name="Reinhardt R."/>
            <person name="Rabus R."/>
        </authorList>
    </citation>
    <scope>NUCLEOTIDE SEQUENCE [LARGE SCALE GENOMIC DNA]</scope>
    <source>
        <strain evidence="9">DSM 7467 / Tol2</strain>
    </source>
</reference>
<dbReference type="Proteomes" id="UP000007347">
    <property type="component" value="Chromosome"/>
</dbReference>
<dbReference type="Pfam" id="PF00753">
    <property type="entry name" value="Lactamase_B"/>
    <property type="match status" value="1"/>
</dbReference>
<feature type="transmembrane region" description="Helical" evidence="6">
    <location>
        <begin position="255"/>
        <end position="278"/>
    </location>
</feature>
<dbReference type="InterPro" id="IPR004797">
    <property type="entry name" value="Competence_ComEC/Rec2"/>
</dbReference>
<feature type="transmembrane region" description="Helical" evidence="6">
    <location>
        <begin position="15"/>
        <end position="33"/>
    </location>
</feature>
<feature type="transmembrane region" description="Helical" evidence="6">
    <location>
        <begin position="290"/>
        <end position="308"/>
    </location>
</feature>